<reference evidence="1 2" key="1">
    <citation type="journal article" date="2007" name="Nat. Biotechnol.">
        <title>Complete genome sequence of the erythromycin-producing bacterium Saccharopolyspora erythraea NRRL23338.</title>
        <authorList>
            <person name="Oliynyk M."/>
            <person name="Samborskyy M."/>
            <person name="Lester J.B."/>
            <person name="Mironenko T."/>
            <person name="Scott N."/>
            <person name="Dickens S."/>
            <person name="Haydock S.F."/>
            <person name="Leadlay P.F."/>
        </authorList>
    </citation>
    <scope>NUCLEOTIDE SEQUENCE [LARGE SCALE GENOMIC DNA]</scope>
    <source>
        <strain evidence="2">ATCC 11635 / DSM 40517 / JCM 4748 / NBRC 13426 / NCIMB 8594 / NRRL 2338</strain>
    </source>
</reference>
<dbReference type="eggNOG" id="COG3963">
    <property type="taxonomic scope" value="Bacteria"/>
</dbReference>
<gene>
    <name evidence="1" type="ordered locus">SACE_3689</name>
</gene>
<evidence type="ECO:0000313" key="2">
    <source>
        <dbReference type="Proteomes" id="UP000006728"/>
    </source>
</evidence>
<sequence length="332" mass="36562">MVMAKAGTIDECEEAALPQQQSVAAIYRGYLDGAAPAEMTDQVTGADSALQLAVWSHAVGDRDTAHACAVRAAELDPAREFARLLVRFTAGPGAGDVYDSPAAFQAFIRGGGNIALYEATSAALRRAHRRHSPRRILDIGAGDGLALLPALDDDAPHVDVVEPSADLLTHTRDALRDRGISHQVWNDTVQDFATAHPDRQWDLAQSTFALQSVPPHQRPAILEWLAQHTRTFVLVEFDAPEVPEPLAPDWFGEFLRRVERGVREYAHDRDLVGLGFILPVVLGKFTTTDRTNHEQSIQDWTAQLRAAGFAHVTAHQLHDYWWQPAHAVEAHH</sequence>
<dbReference type="Proteomes" id="UP000006728">
    <property type="component" value="Chromosome"/>
</dbReference>
<dbReference type="KEGG" id="sen:SACE_3689"/>
<dbReference type="InterPro" id="IPR029063">
    <property type="entry name" value="SAM-dependent_MTases_sf"/>
</dbReference>
<dbReference type="OrthoDB" id="156228at2"/>
<organism evidence="1 2">
    <name type="scientific">Saccharopolyspora erythraea (strain ATCC 11635 / DSM 40517 / JCM 4748 / NBRC 13426 / NCIMB 8594 / NRRL 2338)</name>
    <dbReference type="NCBI Taxonomy" id="405948"/>
    <lineage>
        <taxon>Bacteria</taxon>
        <taxon>Bacillati</taxon>
        <taxon>Actinomycetota</taxon>
        <taxon>Actinomycetes</taxon>
        <taxon>Pseudonocardiales</taxon>
        <taxon>Pseudonocardiaceae</taxon>
        <taxon>Saccharopolyspora</taxon>
    </lineage>
</organism>
<accession>A4FFY8</accession>
<dbReference type="EMBL" id="AM420293">
    <property type="protein sequence ID" value="CAM02963.1"/>
    <property type="molecule type" value="Genomic_DNA"/>
</dbReference>
<dbReference type="Gene3D" id="3.40.50.150">
    <property type="entry name" value="Vaccinia Virus protein VP39"/>
    <property type="match status" value="1"/>
</dbReference>
<dbReference type="HOGENOM" id="CLU_982248_0_0_11"/>
<dbReference type="CDD" id="cd02440">
    <property type="entry name" value="AdoMet_MTases"/>
    <property type="match status" value="1"/>
</dbReference>
<name>A4FFY8_SACEN</name>
<evidence type="ECO:0000313" key="1">
    <source>
        <dbReference type="EMBL" id="CAM02963.1"/>
    </source>
</evidence>
<dbReference type="AlphaFoldDB" id="A4FFY8"/>
<dbReference type="STRING" id="405948.SACE_3689"/>
<dbReference type="SUPFAM" id="SSF53335">
    <property type="entry name" value="S-adenosyl-L-methionine-dependent methyltransferases"/>
    <property type="match status" value="1"/>
</dbReference>
<keyword evidence="2" id="KW-1185">Reference proteome</keyword>
<proteinExistence type="predicted"/>
<protein>
    <submittedName>
        <fullName evidence="1">Uncharacterized protein</fullName>
    </submittedName>
</protein>
<dbReference type="Pfam" id="PF13489">
    <property type="entry name" value="Methyltransf_23"/>
    <property type="match status" value="1"/>
</dbReference>